<dbReference type="Proteomes" id="UP000789920">
    <property type="component" value="Unassembled WGS sequence"/>
</dbReference>
<comment type="caution">
    <text evidence="1">The sequence shown here is derived from an EMBL/GenBank/DDBJ whole genome shotgun (WGS) entry which is preliminary data.</text>
</comment>
<feature type="non-terminal residue" evidence="1">
    <location>
        <position position="1"/>
    </location>
</feature>
<name>A0ACA9RN39_9GLOM</name>
<gene>
    <name evidence="1" type="ORF">RPERSI_LOCUS20667</name>
</gene>
<organism evidence="1 2">
    <name type="scientific">Racocetra persica</name>
    <dbReference type="NCBI Taxonomy" id="160502"/>
    <lineage>
        <taxon>Eukaryota</taxon>
        <taxon>Fungi</taxon>
        <taxon>Fungi incertae sedis</taxon>
        <taxon>Mucoromycota</taxon>
        <taxon>Glomeromycotina</taxon>
        <taxon>Glomeromycetes</taxon>
        <taxon>Diversisporales</taxon>
        <taxon>Gigasporaceae</taxon>
        <taxon>Racocetra</taxon>
    </lineage>
</organism>
<sequence>PSTKCVKCLFSGCKTDYIWCGSTSNMLGHLRNTHHITKSSLNSQTAEEIIETSKQNNLPEPYNKIQ</sequence>
<accession>A0ACA9RN39</accession>
<evidence type="ECO:0000313" key="2">
    <source>
        <dbReference type="Proteomes" id="UP000789920"/>
    </source>
</evidence>
<protein>
    <submittedName>
        <fullName evidence="1">8407_t:CDS:1</fullName>
    </submittedName>
</protein>
<dbReference type="EMBL" id="CAJVQC010058899">
    <property type="protein sequence ID" value="CAG8799191.1"/>
    <property type="molecule type" value="Genomic_DNA"/>
</dbReference>
<reference evidence="1" key="1">
    <citation type="submission" date="2021-06" db="EMBL/GenBank/DDBJ databases">
        <authorList>
            <person name="Kallberg Y."/>
            <person name="Tangrot J."/>
            <person name="Rosling A."/>
        </authorList>
    </citation>
    <scope>NUCLEOTIDE SEQUENCE</scope>
    <source>
        <strain evidence="1">MA461A</strain>
    </source>
</reference>
<evidence type="ECO:0000313" key="1">
    <source>
        <dbReference type="EMBL" id="CAG8799191.1"/>
    </source>
</evidence>
<proteinExistence type="predicted"/>
<keyword evidence="2" id="KW-1185">Reference proteome</keyword>